<dbReference type="EMBL" id="FXYH01000002">
    <property type="protein sequence ID" value="SMX35638.1"/>
    <property type="molecule type" value="Genomic_DNA"/>
</dbReference>
<organism evidence="1 2">
    <name type="scientific">Pelagimonas varians</name>
    <dbReference type="NCBI Taxonomy" id="696760"/>
    <lineage>
        <taxon>Bacteria</taxon>
        <taxon>Pseudomonadati</taxon>
        <taxon>Pseudomonadota</taxon>
        <taxon>Alphaproteobacteria</taxon>
        <taxon>Rhodobacterales</taxon>
        <taxon>Roseobacteraceae</taxon>
        <taxon>Pelagimonas</taxon>
    </lineage>
</organism>
<proteinExistence type="predicted"/>
<name>A0A238JY95_9RHOB</name>
<sequence length="57" mass="6137">MGDSGNRLWRDVAGKVGRSIIFFPSMTFHPNLSVARTSVMGRIPQTFPAGGWTGSIA</sequence>
<keyword evidence="2" id="KW-1185">Reference proteome</keyword>
<reference evidence="1 2" key="1">
    <citation type="submission" date="2017-05" db="EMBL/GenBank/DDBJ databases">
        <authorList>
            <person name="Song R."/>
            <person name="Chenine A.L."/>
            <person name="Ruprecht R.M."/>
        </authorList>
    </citation>
    <scope>NUCLEOTIDE SEQUENCE [LARGE SCALE GENOMIC DNA]</scope>
    <source>
        <strain evidence="1 2">CECT 8663</strain>
    </source>
</reference>
<dbReference type="AlphaFoldDB" id="A0A238JY95"/>
<dbReference type="Proteomes" id="UP000220836">
    <property type="component" value="Unassembled WGS sequence"/>
</dbReference>
<evidence type="ECO:0000313" key="1">
    <source>
        <dbReference type="EMBL" id="SMX35638.1"/>
    </source>
</evidence>
<accession>A0A238JY95</accession>
<protein>
    <submittedName>
        <fullName evidence="1">Uncharacterized protein</fullName>
    </submittedName>
</protein>
<evidence type="ECO:0000313" key="2">
    <source>
        <dbReference type="Proteomes" id="UP000220836"/>
    </source>
</evidence>
<gene>
    <name evidence="1" type="ORF">PEV8663_00542</name>
</gene>